<feature type="domain" description="Chromo" evidence="1">
    <location>
        <begin position="66"/>
        <end position="111"/>
    </location>
</feature>
<sequence length="111" mass="12921">MVKFVIGDFAFVGLVLKYPNILNMNWKGPYRVSRVNSDYVMEVQQLVEPYETALHHDSRLTFFRDADLDALLAARSNEGRYEALDMWKGLKEEASWEPESQLYEDIAAVMR</sequence>
<dbReference type="RefSeq" id="XP_008873692.1">
    <property type="nucleotide sequence ID" value="XM_008875470.1"/>
</dbReference>
<dbReference type="InterPro" id="IPR000953">
    <property type="entry name" value="Chromo/chromo_shadow_dom"/>
</dbReference>
<dbReference type="GeneID" id="20086458"/>
<reference evidence="2" key="1">
    <citation type="submission" date="2013-12" db="EMBL/GenBank/DDBJ databases">
        <title>The Genome Sequence of Aphanomyces invadans NJM9701.</title>
        <authorList>
            <consortium name="The Broad Institute Genomics Platform"/>
            <person name="Russ C."/>
            <person name="Tyler B."/>
            <person name="van West P."/>
            <person name="Dieguez-Uribeondo J."/>
            <person name="Young S.K."/>
            <person name="Zeng Q."/>
            <person name="Gargeya S."/>
            <person name="Fitzgerald M."/>
            <person name="Abouelleil A."/>
            <person name="Alvarado L."/>
            <person name="Chapman S.B."/>
            <person name="Gainer-Dewar J."/>
            <person name="Goldberg J."/>
            <person name="Griggs A."/>
            <person name="Gujja S."/>
            <person name="Hansen M."/>
            <person name="Howarth C."/>
            <person name="Imamovic A."/>
            <person name="Ireland A."/>
            <person name="Larimer J."/>
            <person name="McCowan C."/>
            <person name="Murphy C."/>
            <person name="Pearson M."/>
            <person name="Poon T.W."/>
            <person name="Priest M."/>
            <person name="Roberts A."/>
            <person name="Saif S."/>
            <person name="Shea T."/>
            <person name="Sykes S."/>
            <person name="Wortman J."/>
            <person name="Nusbaum C."/>
            <person name="Birren B."/>
        </authorList>
    </citation>
    <scope>NUCLEOTIDE SEQUENCE [LARGE SCALE GENOMIC DNA]</scope>
    <source>
        <strain evidence="2">NJM9701</strain>
    </source>
</reference>
<evidence type="ECO:0000313" key="2">
    <source>
        <dbReference type="EMBL" id="ETV97483.1"/>
    </source>
</evidence>
<protein>
    <recommendedName>
        <fullName evidence="1">Chromo domain-containing protein</fullName>
    </recommendedName>
</protein>
<dbReference type="EMBL" id="KI913972">
    <property type="protein sequence ID" value="ETV97483.1"/>
    <property type="molecule type" value="Genomic_DNA"/>
</dbReference>
<accession>A0A024TTZ7</accession>
<gene>
    <name evidence="2" type="ORF">H310_09408</name>
</gene>
<dbReference type="PROSITE" id="PS50013">
    <property type="entry name" value="CHROMO_2"/>
    <property type="match status" value="1"/>
</dbReference>
<organism evidence="2">
    <name type="scientific">Aphanomyces invadans</name>
    <dbReference type="NCBI Taxonomy" id="157072"/>
    <lineage>
        <taxon>Eukaryota</taxon>
        <taxon>Sar</taxon>
        <taxon>Stramenopiles</taxon>
        <taxon>Oomycota</taxon>
        <taxon>Saprolegniomycetes</taxon>
        <taxon>Saprolegniales</taxon>
        <taxon>Verrucalvaceae</taxon>
        <taxon>Aphanomyces</taxon>
    </lineage>
</organism>
<dbReference type="VEuPathDB" id="FungiDB:H310_09408"/>
<dbReference type="OrthoDB" id="111345at2759"/>
<evidence type="ECO:0000259" key="1">
    <source>
        <dbReference type="PROSITE" id="PS50013"/>
    </source>
</evidence>
<dbReference type="AlphaFoldDB" id="A0A024TTZ7"/>
<proteinExistence type="predicted"/>
<name>A0A024TTZ7_9STRA</name>